<sequence>MAGDGDYLCLYEYLVEKKRLLRIIIPNSKSESSLLKKLQGYKTFLIFDRSKVEFKP</sequence>
<evidence type="ECO:0000313" key="2">
    <source>
        <dbReference type="Proteomes" id="UP000229001"/>
    </source>
</evidence>
<evidence type="ECO:0000313" key="1">
    <source>
        <dbReference type="EMBL" id="PIU74034.1"/>
    </source>
</evidence>
<protein>
    <recommendedName>
        <fullName evidence="3">NYN domain-containing protein</fullName>
    </recommendedName>
</protein>
<dbReference type="EMBL" id="PEVZ01000057">
    <property type="protein sequence ID" value="PIU74034.1"/>
    <property type="molecule type" value="Genomic_DNA"/>
</dbReference>
<name>A0A2M7ATT8_9BACT</name>
<dbReference type="Proteomes" id="UP000229001">
    <property type="component" value="Unassembled WGS sequence"/>
</dbReference>
<dbReference type="AlphaFoldDB" id="A0A2M7ATT8"/>
<gene>
    <name evidence="1" type="ORF">COS77_03585</name>
</gene>
<reference evidence="2" key="1">
    <citation type="submission" date="2017-09" db="EMBL/GenBank/DDBJ databases">
        <title>Depth-based differentiation of microbial function through sediment-hosted aquifers and enrichment of novel symbionts in the deep terrestrial subsurface.</title>
        <authorList>
            <person name="Probst A.J."/>
            <person name="Ladd B."/>
            <person name="Jarett J.K."/>
            <person name="Geller-Mcgrath D.E."/>
            <person name="Sieber C.M.K."/>
            <person name="Emerson J.B."/>
            <person name="Anantharaman K."/>
            <person name="Thomas B.C."/>
            <person name="Malmstrom R."/>
            <person name="Stieglmeier M."/>
            <person name="Klingl A."/>
            <person name="Woyke T."/>
            <person name="Ryan C.M."/>
            <person name="Banfield J.F."/>
        </authorList>
    </citation>
    <scope>NUCLEOTIDE SEQUENCE [LARGE SCALE GENOMIC DNA]</scope>
</reference>
<evidence type="ECO:0008006" key="3">
    <source>
        <dbReference type="Google" id="ProtNLM"/>
    </source>
</evidence>
<comment type="caution">
    <text evidence="1">The sequence shown here is derived from an EMBL/GenBank/DDBJ whole genome shotgun (WGS) entry which is preliminary data.</text>
</comment>
<accession>A0A2M7ATT8</accession>
<organism evidence="1 2">
    <name type="scientific">Candidatus Roizmanbacteria bacterium CG06_land_8_20_14_3_00_34_14</name>
    <dbReference type="NCBI Taxonomy" id="1974848"/>
    <lineage>
        <taxon>Bacteria</taxon>
        <taxon>Candidatus Roizmaniibacteriota</taxon>
    </lineage>
</organism>
<proteinExistence type="predicted"/>